<reference evidence="1" key="1">
    <citation type="journal article" date="2020" name="Stud. Mycol.">
        <title>101 Dothideomycetes genomes: a test case for predicting lifestyles and emergence of pathogens.</title>
        <authorList>
            <person name="Haridas S."/>
            <person name="Albert R."/>
            <person name="Binder M."/>
            <person name="Bloem J."/>
            <person name="Labutti K."/>
            <person name="Salamov A."/>
            <person name="Andreopoulos B."/>
            <person name="Baker S."/>
            <person name="Barry K."/>
            <person name="Bills G."/>
            <person name="Bluhm B."/>
            <person name="Cannon C."/>
            <person name="Castanera R."/>
            <person name="Culley D."/>
            <person name="Daum C."/>
            <person name="Ezra D."/>
            <person name="Gonzalez J."/>
            <person name="Henrissat B."/>
            <person name="Kuo A."/>
            <person name="Liang C."/>
            <person name="Lipzen A."/>
            <person name="Lutzoni F."/>
            <person name="Magnuson J."/>
            <person name="Mondo S."/>
            <person name="Nolan M."/>
            <person name="Ohm R."/>
            <person name="Pangilinan J."/>
            <person name="Park H.-J."/>
            <person name="Ramirez L."/>
            <person name="Alfaro M."/>
            <person name="Sun H."/>
            <person name="Tritt A."/>
            <person name="Yoshinaga Y."/>
            <person name="Zwiers L.-H."/>
            <person name="Turgeon B."/>
            <person name="Goodwin S."/>
            <person name="Spatafora J."/>
            <person name="Crous P."/>
            <person name="Grigoriev I."/>
        </authorList>
    </citation>
    <scope>NUCLEOTIDE SEQUENCE</scope>
    <source>
        <strain evidence="1">CBS 113818</strain>
    </source>
</reference>
<accession>A0A6A6ZBY6</accession>
<name>A0A6A6ZBY6_9PLEO</name>
<gene>
    <name evidence="1" type="ORF">CC86DRAFT_169790</name>
</gene>
<proteinExistence type="predicted"/>
<dbReference type="AlphaFoldDB" id="A0A6A6ZBY6"/>
<dbReference type="EMBL" id="MU006256">
    <property type="protein sequence ID" value="KAF2818209.1"/>
    <property type="molecule type" value="Genomic_DNA"/>
</dbReference>
<organism evidence="1 2">
    <name type="scientific">Ophiobolus disseminans</name>
    <dbReference type="NCBI Taxonomy" id="1469910"/>
    <lineage>
        <taxon>Eukaryota</taxon>
        <taxon>Fungi</taxon>
        <taxon>Dikarya</taxon>
        <taxon>Ascomycota</taxon>
        <taxon>Pezizomycotina</taxon>
        <taxon>Dothideomycetes</taxon>
        <taxon>Pleosporomycetidae</taxon>
        <taxon>Pleosporales</taxon>
        <taxon>Pleosporineae</taxon>
        <taxon>Phaeosphaeriaceae</taxon>
        <taxon>Ophiobolus</taxon>
    </lineage>
</organism>
<sequence>MKRQASCGGHGTFEIRNVTQLLEQSLIPCCVVGVSALMFYGVPRLRDWEICVPMAKVNEAVNMLSQHNEYIKTSERRVPQPLSLAHTYIWFQGSMVDYEFCLVPSTHARIPIGKCAVWRSPNGVPYAPLKELVQSYLDIHDLVSLCDIVDGANLSYEWGKLHLNLDGDTDMDWAQQRNAELMGPEGNFDSSLLCSAFPTAQVRKALLWQKTTVEKKQRLEQMMLPKESFETRYMLKGSLPEPWKERRDSC</sequence>
<protein>
    <submittedName>
        <fullName evidence="1">Uncharacterized protein</fullName>
    </submittedName>
</protein>
<evidence type="ECO:0000313" key="1">
    <source>
        <dbReference type="EMBL" id="KAF2818209.1"/>
    </source>
</evidence>
<keyword evidence="2" id="KW-1185">Reference proteome</keyword>
<evidence type="ECO:0000313" key="2">
    <source>
        <dbReference type="Proteomes" id="UP000799424"/>
    </source>
</evidence>
<dbReference type="Proteomes" id="UP000799424">
    <property type="component" value="Unassembled WGS sequence"/>
</dbReference>
<dbReference type="OrthoDB" id="3259529at2759"/>